<evidence type="ECO:0000259" key="3">
    <source>
        <dbReference type="Pfam" id="PF12969"/>
    </source>
</evidence>
<dbReference type="Proteomes" id="UP000611723">
    <property type="component" value="Unassembled WGS sequence"/>
</dbReference>
<comment type="caution">
    <text evidence="4">The sequence shown here is derived from an EMBL/GenBank/DDBJ whole genome shotgun (WGS) entry which is preliminary data.</text>
</comment>
<dbReference type="AlphaFoldDB" id="A0A934WZF9"/>
<evidence type="ECO:0000313" key="5">
    <source>
        <dbReference type="Proteomes" id="UP000611723"/>
    </source>
</evidence>
<protein>
    <submittedName>
        <fullName evidence="4">DUF3857 domain-containing transglutaminase family protein</fullName>
    </submittedName>
</protein>
<dbReference type="SUPFAM" id="SSF54001">
    <property type="entry name" value="Cysteine proteinases"/>
    <property type="match status" value="1"/>
</dbReference>
<proteinExistence type="predicted"/>
<dbReference type="InterPro" id="IPR002931">
    <property type="entry name" value="Transglutaminase-like"/>
</dbReference>
<keyword evidence="1" id="KW-0732">Signal</keyword>
<dbReference type="Gene3D" id="3.10.620.30">
    <property type="match status" value="1"/>
</dbReference>
<feature type="chain" id="PRO_5037611547" evidence="1">
    <location>
        <begin position="19"/>
        <end position="635"/>
    </location>
</feature>
<reference evidence="4" key="1">
    <citation type="submission" date="2021-01" db="EMBL/GenBank/DDBJ databases">
        <title>Marivirga aurantiaca sp. nov., isolated from intertidal surface sediments.</title>
        <authorList>
            <person name="Zhang M."/>
        </authorList>
    </citation>
    <scope>NUCLEOTIDE SEQUENCE</scope>
    <source>
        <strain evidence="4">S37H4</strain>
    </source>
</reference>
<accession>A0A934WZF9</accession>
<name>A0A934WZF9_9BACT</name>
<evidence type="ECO:0000259" key="2">
    <source>
        <dbReference type="Pfam" id="PF01841"/>
    </source>
</evidence>
<dbReference type="Pfam" id="PF12969">
    <property type="entry name" value="DUF3857"/>
    <property type="match status" value="1"/>
</dbReference>
<keyword evidence="5" id="KW-1185">Reference proteome</keyword>
<dbReference type="Gene3D" id="2.60.120.1130">
    <property type="match status" value="1"/>
</dbReference>
<dbReference type="Gene3D" id="2.60.40.3140">
    <property type="match status" value="1"/>
</dbReference>
<evidence type="ECO:0000256" key="1">
    <source>
        <dbReference type="SAM" id="SignalP"/>
    </source>
</evidence>
<dbReference type="Pfam" id="PF01841">
    <property type="entry name" value="Transglut_core"/>
    <property type="match status" value="1"/>
</dbReference>
<feature type="domain" description="Transglutaminase-like" evidence="2">
    <location>
        <begin position="276"/>
        <end position="377"/>
    </location>
</feature>
<dbReference type="EMBL" id="JAEQBW010000004">
    <property type="protein sequence ID" value="MBK6265595.1"/>
    <property type="molecule type" value="Genomic_DNA"/>
</dbReference>
<evidence type="ECO:0000313" key="4">
    <source>
        <dbReference type="EMBL" id="MBK6265595.1"/>
    </source>
</evidence>
<dbReference type="InterPro" id="IPR024618">
    <property type="entry name" value="DUF3857"/>
</dbReference>
<feature type="domain" description="DUF3857" evidence="3">
    <location>
        <begin position="54"/>
        <end position="213"/>
    </location>
</feature>
<gene>
    <name evidence="4" type="ORF">JKA74_11150</name>
</gene>
<dbReference type="RefSeq" id="WP_201431271.1">
    <property type="nucleotide sequence ID" value="NZ_JAEQBW010000004.1"/>
</dbReference>
<dbReference type="InterPro" id="IPR038765">
    <property type="entry name" value="Papain-like_cys_pep_sf"/>
</dbReference>
<feature type="signal peptide" evidence="1">
    <location>
        <begin position="1"/>
        <end position="18"/>
    </location>
</feature>
<organism evidence="4 5">
    <name type="scientific">Marivirga aurantiaca</name>
    <dbReference type="NCBI Taxonomy" id="2802615"/>
    <lineage>
        <taxon>Bacteria</taxon>
        <taxon>Pseudomonadati</taxon>
        <taxon>Bacteroidota</taxon>
        <taxon>Cytophagia</taxon>
        <taxon>Cytophagales</taxon>
        <taxon>Marivirgaceae</taxon>
        <taxon>Marivirga</taxon>
    </lineage>
</organism>
<sequence>MKLTIYFVLLTLSLPSFANEDIYDSRKIPADLKKDAHAVFRLDEGVFEIQAVDKATYRVKQIITILNKKADHFAEVVVGYDKLIKVKSLNAVAFDEKGNQINKWKKNDFEDYSNISGSSLYEDNRVLYADLKQKDYPYTIEIEYELQFKYLYTIPDWYVIPGFHVAVEKSVYTISYTEDTSPRYNLKNTTIEPVKTVEKDITYLHWEFTNVNAEKPEIFSKGILAITPAIILSPTKFSFEGYAGDMSSWDGFARWQHSLNKGLNDLSAETRNEIKSLTDGLASEKEKVKAVYQYVQNRSRYVSVQLGIGGFQPFSASTVHNTGYGDCKGLTFYTQSLLEAIGINSYYSWIYAGEENQGLNPDFPTNKFNHVILFVPLENDTVWLECTSQKLPAGFLGSFTSDRYALVMTGEKADLIRTPTFRDGTNKVELKATLTLDMSGNADIEVSSHHLGLGTEYYSIDRYANENHNNQDKWVRRFIPLSDLQIKEFEFSEIKGDLPEVAFNSKVFARNVAKKVGDKYLLNPSLLNYETRRFKKEPDRKTNIDFPYDYIMEYELDIILPKGYKINNQLEDAEFKNQFGVFSTQYITTDDGINCKRIFKPNTGEYPADQIEDLWAFFDNIKQMENQRLMISKEE</sequence>